<feature type="region of interest" description="Disordered" evidence="1">
    <location>
        <begin position="1"/>
        <end position="82"/>
    </location>
</feature>
<evidence type="ECO:0000313" key="3">
    <source>
        <dbReference type="Proteomes" id="UP000284706"/>
    </source>
</evidence>
<evidence type="ECO:0000256" key="1">
    <source>
        <dbReference type="SAM" id="MobiDB-lite"/>
    </source>
</evidence>
<feature type="compositionally biased region" description="Basic and acidic residues" evidence="1">
    <location>
        <begin position="9"/>
        <end position="21"/>
    </location>
</feature>
<evidence type="ECO:0000313" key="2">
    <source>
        <dbReference type="EMBL" id="PPR03098.1"/>
    </source>
</evidence>
<comment type="caution">
    <text evidence="2">The sequence shown here is derived from an EMBL/GenBank/DDBJ whole genome shotgun (WGS) entry which is preliminary data.</text>
</comment>
<gene>
    <name evidence="2" type="ORF">CVT26_004617</name>
</gene>
<dbReference type="InParanoid" id="A0A409YJD2"/>
<feature type="compositionally biased region" description="Basic and acidic residues" evidence="1">
    <location>
        <begin position="48"/>
        <end position="62"/>
    </location>
</feature>
<protein>
    <submittedName>
        <fullName evidence="2">Uncharacterized protein</fullName>
    </submittedName>
</protein>
<organism evidence="2 3">
    <name type="scientific">Gymnopilus dilepis</name>
    <dbReference type="NCBI Taxonomy" id="231916"/>
    <lineage>
        <taxon>Eukaryota</taxon>
        <taxon>Fungi</taxon>
        <taxon>Dikarya</taxon>
        <taxon>Basidiomycota</taxon>
        <taxon>Agaricomycotina</taxon>
        <taxon>Agaricomycetes</taxon>
        <taxon>Agaricomycetidae</taxon>
        <taxon>Agaricales</taxon>
        <taxon>Agaricineae</taxon>
        <taxon>Hymenogastraceae</taxon>
        <taxon>Gymnopilus</taxon>
    </lineage>
</organism>
<sequence>MIAGQSRLGSKERRRQYQPERLHRRQAHQKDFTSKSEEEAIYIQGVRFDSKSSRGEQEEKKRACIQFQANQEKDNEEADDMDDKEVTGLIVWRTKRWSCARSLSADKSSSRG</sequence>
<name>A0A409YJD2_9AGAR</name>
<proteinExistence type="predicted"/>
<accession>A0A409YJD2</accession>
<dbReference type="EMBL" id="NHYE01000778">
    <property type="protein sequence ID" value="PPR03098.1"/>
    <property type="molecule type" value="Genomic_DNA"/>
</dbReference>
<reference evidence="2 3" key="1">
    <citation type="journal article" date="2018" name="Evol. Lett.">
        <title>Horizontal gene cluster transfer increased hallucinogenic mushroom diversity.</title>
        <authorList>
            <person name="Reynolds H.T."/>
            <person name="Vijayakumar V."/>
            <person name="Gluck-Thaler E."/>
            <person name="Korotkin H.B."/>
            <person name="Matheny P.B."/>
            <person name="Slot J.C."/>
        </authorList>
    </citation>
    <scope>NUCLEOTIDE SEQUENCE [LARGE SCALE GENOMIC DNA]</scope>
    <source>
        <strain evidence="2 3">SRW20</strain>
    </source>
</reference>
<feature type="compositionally biased region" description="Basic and acidic residues" evidence="1">
    <location>
        <begin position="28"/>
        <end position="38"/>
    </location>
</feature>
<dbReference type="AlphaFoldDB" id="A0A409YJD2"/>
<dbReference type="Proteomes" id="UP000284706">
    <property type="component" value="Unassembled WGS sequence"/>
</dbReference>
<keyword evidence="3" id="KW-1185">Reference proteome</keyword>